<keyword evidence="2" id="KW-0732">Signal</keyword>
<dbReference type="EMBL" id="JAVRBK010000007">
    <property type="protein sequence ID" value="KAK5640972.1"/>
    <property type="molecule type" value="Genomic_DNA"/>
</dbReference>
<dbReference type="Pfam" id="PF04199">
    <property type="entry name" value="Cyclase"/>
    <property type="match status" value="1"/>
</dbReference>
<dbReference type="InterPro" id="IPR037175">
    <property type="entry name" value="KFase_sf"/>
</dbReference>
<name>A0AAN7ZFW5_9COLE</name>
<dbReference type="SUPFAM" id="SSF102198">
    <property type="entry name" value="Putative cyclase"/>
    <property type="match status" value="1"/>
</dbReference>
<gene>
    <name evidence="3" type="ORF">RI129_009519</name>
</gene>
<comment type="caution">
    <text evidence="3">The sequence shown here is derived from an EMBL/GenBank/DDBJ whole genome shotgun (WGS) entry which is preliminary data.</text>
</comment>
<protein>
    <recommendedName>
        <fullName evidence="5">Kynurenine formamidase</fullName>
    </recommendedName>
</protein>
<dbReference type="GO" id="GO:0004061">
    <property type="term" value="F:arylformamidase activity"/>
    <property type="evidence" value="ECO:0007669"/>
    <property type="project" value="InterPro"/>
</dbReference>
<feature type="signal peptide" evidence="2">
    <location>
        <begin position="1"/>
        <end position="21"/>
    </location>
</feature>
<evidence type="ECO:0008006" key="5">
    <source>
        <dbReference type="Google" id="ProtNLM"/>
    </source>
</evidence>
<reference evidence="3 4" key="1">
    <citation type="journal article" date="2024" name="Insects">
        <title>An Improved Chromosome-Level Genome Assembly of the Firefly Pyrocoelia pectoralis.</title>
        <authorList>
            <person name="Fu X."/>
            <person name="Meyer-Rochow V.B."/>
            <person name="Ballantyne L."/>
            <person name="Zhu X."/>
        </authorList>
    </citation>
    <scope>NUCLEOTIDE SEQUENCE [LARGE SCALE GENOMIC DNA]</scope>
    <source>
        <strain evidence="3">XCY_ONT2</strain>
    </source>
</reference>
<dbReference type="PANTHER" id="PTHR31118:SF12">
    <property type="entry name" value="CYCLASE-LIKE PROTEIN 2"/>
    <property type="match status" value="1"/>
</dbReference>
<evidence type="ECO:0000256" key="1">
    <source>
        <dbReference type="ARBA" id="ARBA00007865"/>
    </source>
</evidence>
<sequence>MITMKAITCLILAITYLKVNGLISNNVIDLTWPFNNKTISWGAGKKFEITKENFVDGPDGTWYGSREFALAEHSGTHLDAPYHFYKNGWKVDEIPLSRLIATCVKINLSEETEKFGHKARLLPKHLNDWEQRNGPVPPNSVILVYFNWGQYYHNESKYLGGENSTLYRFPALSPQAAQWIADSNKVVGVGLDTPGIDPGEGPPTKPVHTILAKNQIYALENVKIPPDFPEKGAQLLSMPMLLSGGTGAPVRIISDVSNK</sequence>
<dbReference type="Gene3D" id="3.50.30.50">
    <property type="entry name" value="Putative cyclase"/>
    <property type="match status" value="1"/>
</dbReference>
<evidence type="ECO:0000256" key="2">
    <source>
        <dbReference type="SAM" id="SignalP"/>
    </source>
</evidence>
<organism evidence="3 4">
    <name type="scientific">Pyrocoelia pectoralis</name>
    <dbReference type="NCBI Taxonomy" id="417401"/>
    <lineage>
        <taxon>Eukaryota</taxon>
        <taxon>Metazoa</taxon>
        <taxon>Ecdysozoa</taxon>
        <taxon>Arthropoda</taxon>
        <taxon>Hexapoda</taxon>
        <taxon>Insecta</taxon>
        <taxon>Pterygota</taxon>
        <taxon>Neoptera</taxon>
        <taxon>Endopterygota</taxon>
        <taxon>Coleoptera</taxon>
        <taxon>Polyphaga</taxon>
        <taxon>Elateriformia</taxon>
        <taxon>Elateroidea</taxon>
        <taxon>Lampyridae</taxon>
        <taxon>Lampyrinae</taxon>
        <taxon>Pyrocoelia</taxon>
    </lineage>
</organism>
<accession>A0AAN7ZFW5</accession>
<dbReference type="InterPro" id="IPR007325">
    <property type="entry name" value="KFase/CYL"/>
</dbReference>
<dbReference type="GO" id="GO:0019441">
    <property type="term" value="P:L-tryptophan catabolic process to kynurenine"/>
    <property type="evidence" value="ECO:0007669"/>
    <property type="project" value="InterPro"/>
</dbReference>
<evidence type="ECO:0000313" key="3">
    <source>
        <dbReference type="EMBL" id="KAK5640972.1"/>
    </source>
</evidence>
<proteinExistence type="inferred from homology"/>
<dbReference type="PANTHER" id="PTHR31118">
    <property type="entry name" value="CYCLASE-LIKE PROTEIN 2"/>
    <property type="match status" value="1"/>
</dbReference>
<feature type="chain" id="PRO_5042898188" description="Kynurenine formamidase" evidence="2">
    <location>
        <begin position="22"/>
        <end position="259"/>
    </location>
</feature>
<dbReference type="AlphaFoldDB" id="A0AAN7ZFW5"/>
<evidence type="ECO:0000313" key="4">
    <source>
        <dbReference type="Proteomes" id="UP001329430"/>
    </source>
</evidence>
<dbReference type="Proteomes" id="UP001329430">
    <property type="component" value="Chromosome 7"/>
</dbReference>
<keyword evidence="4" id="KW-1185">Reference proteome</keyword>
<comment type="similarity">
    <text evidence="1">Belongs to the Cyclase 1 superfamily.</text>
</comment>